<dbReference type="Pfam" id="PF01940">
    <property type="entry name" value="DUF92"/>
    <property type="match status" value="1"/>
</dbReference>
<reference evidence="7 8" key="1">
    <citation type="submission" date="2019-11" db="EMBL/GenBank/DDBJ databases">
        <title>Pedobacter sp. HMF7647 Genome sequencing and assembly.</title>
        <authorList>
            <person name="Kang H."/>
            <person name="Kim H."/>
            <person name="Joh K."/>
        </authorList>
    </citation>
    <scope>NUCLEOTIDE SEQUENCE [LARGE SCALE GENOMIC DNA]</scope>
    <source>
        <strain evidence="7 8">HMF7647</strain>
    </source>
</reference>
<accession>A0A7K1Y7K4</accession>
<dbReference type="PANTHER" id="PTHR13353:SF5">
    <property type="entry name" value="TRANSMEMBRANE PROTEIN 19"/>
    <property type="match status" value="1"/>
</dbReference>
<comment type="caution">
    <text evidence="7">The sequence shown here is derived from an EMBL/GenBank/DDBJ whole genome shotgun (WGS) entry which is preliminary data.</text>
</comment>
<feature type="transmembrane region" description="Helical" evidence="6">
    <location>
        <begin position="158"/>
        <end position="180"/>
    </location>
</feature>
<keyword evidence="4 6" id="KW-1133">Transmembrane helix</keyword>
<evidence type="ECO:0000256" key="5">
    <source>
        <dbReference type="ARBA" id="ARBA00023136"/>
    </source>
</evidence>
<name>A0A7K1Y7K4_9SPHI</name>
<evidence type="ECO:0000256" key="6">
    <source>
        <dbReference type="SAM" id="Phobius"/>
    </source>
</evidence>
<feature type="transmembrane region" description="Helical" evidence="6">
    <location>
        <begin position="186"/>
        <end position="208"/>
    </location>
</feature>
<dbReference type="EMBL" id="WVHT01000002">
    <property type="protein sequence ID" value="MXV50553.1"/>
    <property type="molecule type" value="Genomic_DNA"/>
</dbReference>
<keyword evidence="5 6" id="KW-0472">Membrane</keyword>
<keyword evidence="3 6" id="KW-0812">Transmembrane</keyword>
<comment type="similarity">
    <text evidence="2">Belongs to the TMEM19 family.</text>
</comment>
<dbReference type="GO" id="GO:0016020">
    <property type="term" value="C:membrane"/>
    <property type="evidence" value="ECO:0007669"/>
    <property type="project" value="UniProtKB-SubCell"/>
</dbReference>
<evidence type="ECO:0000256" key="4">
    <source>
        <dbReference type="ARBA" id="ARBA00022989"/>
    </source>
</evidence>
<evidence type="ECO:0000256" key="3">
    <source>
        <dbReference type="ARBA" id="ARBA00022692"/>
    </source>
</evidence>
<feature type="transmembrane region" description="Helical" evidence="6">
    <location>
        <begin position="7"/>
        <end position="23"/>
    </location>
</feature>
<dbReference type="Proteomes" id="UP000466586">
    <property type="component" value="Unassembled WGS sequence"/>
</dbReference>
<dbReference type="RefSeq" id="WP_160843717.1">
    <property type="nucleotide sequence ID" value="NZ_WVHT01000002.1"/>
</dbReference>
<sequence>MHRFAPQYFVLILILSIGVIYSLKARKLTPAGSVTGVICGFLIFAGSGFTGLAMMTCFFILGTAATSWGRAKKTITVPAERNGRTAGQVLANSGVATICAVCSILFKNYESLFSLIIAGSFAAAAADTLSSELGIVYGKRFVNILTFKKDEKGLDGVISLEGTVFGIIGAALIATVYLFHDRNLSTFFFLTIAGTVGTLVDSLLGAAFERKGLIKNDGVNFFNTLSGALTALILYALQ</sequence>
<dbReference type="InterPro" id="IPR002794">
    <property type="entry name" value="DUF92_TMEM19"/>
</dbReference>
<dbReference type="PANTHER" id="PTHR13353">
    <property type="entry name" value="TRANSMEMBRANE PROTEIN 19"/>
    <property type="match status" value="1"/>
</dbReference>
<feature type="transmembrane region" description="Helical" evidence="6">
    <location>
        <begin position="112"/>
        <end position="137"/>
    </location>
</feature>
<gene>
    <name evidence="7" type="ORF">GS399_06170</name>
</gene>
<dbReference type="AlphaFoldDB" id="A0A7K1Y7K4"/>
<evidence type="ECO:0000313" key="7">
    <source>
        <dbReference type="EMBL" id="MXV50553.1"/>
    </source>
</evidence>
<evidence type="ECO:0000256" key="1">
    <source>
        <dbReference type="ARBA" id="ARBA00004141"/>
    </source>
</evidence>
<feature type="transmembrane region" description="Helical" evidence="6">
    <location>
        <begin position="35"/>
        <end position="68"/>
    </location>
</feature>
<proteinExistence type="inferred from homology"/>
<keyword evidence="8" id="KW-1185">Reference proteome</keyword>
<organism evidence="7 8">
    <name type="scientific">Hufsiella arboris</name>
    <dbReference type="NCBI Taxonomy" id="2695275"/>
    <lineage>
        <taxon>Bacteria</taxon>
        <taxon>Pseudomonadati</taxon>
        <taxon>Bacteroidota</taxon>
        <taxon>Sphingobacteriia</taxon>
        <taxon>Sphingobacteriales</taxon>
        <taxon>Sphingobacteriaceae</taxon>
        <taxon>Hufsiella</taxon>
    </lineage>
</organism>
<evidence type="ECO:0000313" key="8">
    <source>
        <dbReference type="Proteomes" id="UP000466586"/>
    </source>
</evidence>
<feature type="transmembrane region" description="Helical" evidence="6">
    <location>
        <begin position="220"/>
        <end position="237"/>
    </location>
</feature>
<feature type="transmembrane region" description="Helical" evidence="6">
    <location>
        <begin position="89"/>
        <end position="106"/>
    </location>
</feature>
<evidence type="ECO:0000256" key="2">
    <source>
        <dbReference type="ARBA" id="ARBA00009012"/>
    </source>
</evidence>
<comment type="subcellular location">
    <subcellularLocation>
        <location evidence="1">Membrane</location>
        <topology evidence="1">Multi-pass membrane protein</topology>
    </subcellularLocation>
</comment>
<protein>
    <submittedName>
        <fullName evidence="7">DUF92 domain-containing protein</fullName>
    </submittedName>
</protein>